<accession>A0AB34K363</accession>
<protein>
    <recommendedName>
        <fullName evidence="4">Actin</fullName>
    </recommendedName>
</protein>
<dbReference type="PROSITE" id="PS01132">
    <property type="entry name" value="ACTINS_ACT_LIKE"/>
    <property type="match status" value="1"/>
</dbReference>
<dbReference type="EMBL" id="JBGBPQ010000002">
    <property type="protein sequence ID" value="KAL1527582.1"/>
    <property type="molecule type" value="Genomic_DNA"/>
</dbReference>
<dbReference type="Gene3D" id="3.90.640.10">
    <property type="entry name" value="Actin, Chain A, domain 4"/>
    <property type="match status" value="1"/>
</dbReference>
<dbReference type="AlphaFoldDB" id="A0AB34K363"/>
<dbReference type="InterPro" id="IPR004001">
    <property type="entry name" value="Actin_CS"/>
</dbReference>
<dbReference type="InterPro" id="IPR020902">
    <property type="entry name" value="Actin/actin-like_CS"/>
</dbReference>
<sequence length="377" mass="42249">MDALVVDNGSSVMRAGFAGDDMPTAVFPSMIGRERKLGESATYNIMVGMGQKESFVGDDAQSRRGILSLSYPIERGVVTNWDDMERVWHHTFYDVLRVAPEERPLLLTEAPLNPKANRERMTRLMFETFHVPAMYIALQAVLALYATGRSTGLVLDSGDGISYTVPIYECYAMPHAIARLDLAGSDLTTWMVRLLTERGWNFETTAELEIVRDIKEKLAYVALDFDQEMKLAISSRTLEKEYTLPDGRVLCLGSERFRCGEALFKPSMLALESPPMHEVIHGSIMRCDMDVRKDLFVNIVLSGGNTCLEGLAERLEKEIKALAPLATKVVLTAPPERNMSAWIGGSILASLPVFEHMWISKQEYEERGARIVHSKCF</sequence>
<comment type="caution">
    <text evidence="2">The sequence shown here is derived from an EMBL/GenBank/DDBJ whole genome shotgun (WGS) entry which is preliminary data.</text>
</comment>
<dbReference type="FunFam" id="3.30.420.40:FF:000291">
    <property type="entry name" value="Actin, alpha skeletal muscle"/>
    <property type="match status" value="1"/>
</dbReference>
<evidence type="ECO:0000313" key="2">
    <source>
        <dbReference type="EMBL" id="KAL1527582.1"/>
    </source>
</evidence>
<keyword evidence="3" id="KW-1185">Reference proteome</keyword>
<dbReference type="PROSITE" id="PS00432">
    <property type="entry name" value="ACTINS_2"/>
    <property type="match status" value="1"/>
</dbReference>
<dbReference type="FunFam" id="3.90.640.10:FF:000047">
    <property type="entry name" value="Actin, alpha skeletal muscle"/>
    <property type="match status" value="1"/>
</dbReference>
<dbReference type="PRINTS" id="PR00190">
    <property type="entry name" value="ACTIN"/>
</dbReference>
<reference evidence="2 3" key="1">
    <citation type="journal article" date="2024" name="Science">
        <title>Giant polyketide synthase enzymes in the biosynthesis of giant marine polyether toxins.</title>
        <authorList>
            <person name="Fallon T.R."/>
            <person name="Shende V.V."/>
            <person name="Wierzbicki I.H."/>
            <person name="Pendleton A.L."/>
            <person name="Watervoot N.F."/>
            <person name="Auber R.P."/>
            <person name="Gonzalez D.J."/>
            <person name="Wisecaver J.H."/>
            <person name="Moore B.S."/>
        </authorList>
    </citation>
    <scope>NUCLEOTIDE SEQUENCE [LARGE SCALE GENOMIC DNA]</scope>
    <source>
        <strain evidence="2 3">12B1</strain>
    </source>
</reference>
<evidence type="ECO:0008006" key="4">
    <source>
        <dbReference type="Google" id="ProtNLM"/>
    </source>
</evidence>
<organism evidence="2 3">
    <name type="scientific">Prymnesium parvum</name>
    <name type="common">Toxic golden alga</name>
    <dbReference type="NCBI Taxonomy" id="97485"/>
    <lineage>
        <taxon>Eukaryota</taxon>
        <taxon>Haptista</taxon>
        <taxon>Haptophyta</taxon>
        <taxon>Prymnesiophyceae</taxon>
        <taxon>Prymnesiales</taxon>
        <taxon>Prymnesiaceae</taxon>
        <taxon>Prymnesium</taxon>
    </lineage>
</organism>
<evidence type="ECO:0000256" key="1">
    <source>
        <dbReference type="RuleBase" id="RU000487"/>
    </source>
</evidence>
<comment type="similarity">
    <text evidence="1">Belongs to the actin family.</text>
</comment>
<dbReference type="SUPFAM" id="SSF53067">
    <property type="entry name" value="Actin-like ATPase domain"/>
    <property type="match status" value="2"/>
</dbReference>
<dbReference type="InterPro" id="IPR043129">
    <property type="entry name" value="ATPase_NBD"/>
</dbReference>
<evidence type="ECO:0000313" key="3">
    <source>
        <dbReference type="Proteomes" id="UP001515480"/>
    </source>
</evidence>
<dbReference type="InterPro" id="IPR004000">
    <property type="entry name" value="Actin"/>
</dbReference>
<dbReference type="SMART" id="SM00268">
    <property type="entry name" value="ACTIN"/>
    <property type="match status" value="1"/>
</dbReference>
<dbReference type="Gene3D" id="3.30.420.40">
    <property type="match status" value="2"/>
</dbReference>
<gene>
    <name evidence="2" type="ORF">AB1Y20_008969</name>
</gene>
<dbReference type="Pfam" id="PF00022">
    <property type="entry name" value="Actin"/>
    <property type="match status" value="1"/>
</dbReference>
<dbReference type="PANTHER" id="PTHR11937">
    <property type="entry name" value="ACTIN"/>
    <property type="match status" value="1"/>
</dbReference>
<dbReference type="Proteomes" id="UP001515480">
    <property type="component" value="Unassembled WGS sequence"/>
</dbReference>
<proteinExistence type="inferred from homology"/>
<name>A0AB34K363_PRYPA</name>
<dbReference type="FunFam" id="3.30.420.40:FF:000058">
    <property type="entry name" value="Putative actin-related protein 5"/>
    <property type="match status" value="1"/>
</dbReference>